<keyword evidence="1" id="KW-0175">Coiled coil</keyword>
<dbReference type="EMBL" id="LAZR01001731">
    <property type="protein sequence ID" value="KKN40018.1"/>
    <property type="molecule type" value="Genomic_DNA"/>
</dbReference>
<sequence>MIKMEKEKVWIKPTITKKGRNIKGHYRAIQEATFNKGYQKAKEFYKEEIEELKKQIEIQKWAGKNIQHKLQEIKFNLIKINNVRRIKK</sequence>
<name>A0A0F9TEV9_9ZZZZ</name>
<evidence type="ECO:0000313" key="2">
    <source>
        <dbReference type="EMBL" id="KKN40018.1"/>
    </source>
</evidence>
<accession>A0A0F9TEV9</accession>
<reference evidence="2" key="1">
    <citation type="journal article" date="2015" name="Nature">
        <title>Complex archaea that bridge the gap between prokaryotes and eukaryotes.</title>
        <authorList>
            <person name="Spang A."/>
            <person name="Saw J.H."/>
            <person name="Jorgensen S.L."/>
            <person name="Zaremba-Niedzwiedzka K."/>
            <person name="Martijn J."/>
            <person name="Lind A.E."/>
            <person name="van Eijk R."/>
            <person name="Schleper C."/>
            <person name="Guy L."/>
            <person name="Ettema T.J."/>
        </authorList>
    </citation>
    <scope>NUCLEOTIDE SEQUENCE</scope>
</reference>
<dbReference type="AlphaFoldDB" id="A0A0F9TEV9"/>
<evidence type="ECO:0000256" key="1">
    <source>
        <dbReference type="SAM" id="Coils"/>
    </source>
</evidence>
<gene>
    <name evidence="2" type="ORF">LCGC14_0737890</name>
</gene>
<proteinExistence type="predicted"/>
<comment type="caution">
    <text evidence="2">The sequence shown here is derived from an EMBL/GenBank/DDBJ whole genome shotgun (WGS) entry which is preliminary data.</text>
</comment>
<protein>
    <submittedName>
        <fullName evidence="2">Uncharacterized protein</fullName>
    </submittedName>
</protein>
<organism evidence="2">
    <name type="scientific">marine sediment metagenome</name>
    <dbReference type="NCBI Taxonomy" id="412755"/>
    <lineage>
        <taxon>unclassified sequences</taxon>
        <taxon>metagenomes</taxon>
        <taxon>ecological metagenomes</taxon>
    </lineage>
</organism>
<feature type="coiled-coil region" evidence="1">
    <location>
        <begin position="35"/>
        <end position="62"/>
    </location>
</feature>